<dbReference type="Proteomes" id="UP000799436">
    <property type="component" value="Unassembled WGS sequence"/>
</dbReference>
<organism evidence="1 2">
    <name type="scientific">Teratosphaeria nubilosa</name>
    <dbReference type="NCBI Taxonomy" id="161662"/>
    <lineage>
        <taxon>Eukaryota</taxon>
        <taxon>Fungi</taxon>
        <taxon>Dikarya</taxon>
        <taxon>Ascomycota</taxon>
        <taxon>Pezizomycotina</taxon>
        <taxon>Dothideomycetes</taxon>
        <taxon>Dothideomycetidae</taxon>
        <taxon>Mycosphaerellales</taxon>
        <taxon>Teratosphaeriaceae</taxon>
        <taxon>Teratosphaeria</taxon>
    </lineage>
</organism>
<proteinExistence type="predicted"/>
<accession>A0A6G1KYL3</accession>
<name>A0A6G1KYL3_9PEZI</name>
<protein>
    <submittedName>
        <fullName evidence="1">Uncharacterized protein</fullName>
    </submittedName>
</protein>
<gene>
    <name evidence="1" type="ORF">EJ03DRAFT_198205</name>
</gene>
<evidence type="ECO:0000313" key="2">
    <source>
        <dbReference type="Proteomes" id="UP000799436"/>
    </source>
</evidence>
<dbReference type="AlphaFoldDB" id="A0A6G1KYL3"/>
<dbReference type="EMBL" id="ML995885">
    <property type="protein sequence ID" value="KAF2765715.1"/>
    <property type="molecule type" value="Genomic_DNA"/>
</dbReference>
<keyword evidence="2" id="KW-1185">Reference proteome</keyword>
<sequence length="81" mass="9307">MSKFGRVNPRTPAAKLDPFILARYWRATRCTGLRHFRLKRSRFWASRLALRPQFVLAACIPGRVAVCDRTSLIISAALSYR</sequence>
<evidence type="ECO:0000313" key="1">
    <source>
        <dbReference type="EMBL" id="KAF2765715.1"/>
    </source>
</evidence>
<reference evidence="1" key="1">
    <citation type="journal article" date="2020" name="Stud. Mycol.">
        <title>101 Dothideomycetes genomes: a test case for predicting lifestyles and emergence of pathogens.</title>
        <authorList>
            <person name="Haridas S."/>
            <person name="Albert R."/>
            <person name="Binder M."/>
            <person name="Bloem J."/>
            <person name="Labutti K."/>
            <person name="Salamov A."/>
            <person name="Andreopoulos B."/>
            <person name="Baker S."/>
            <person name="Barry K."/>
            <person name="Bills G."/>
            <person name="Bluhm B."/>
            <person name="Cannon C."/>
            <person name="Castanera R."/>
            <person name="Culley D."/>
            <person name="Daum C."/>
            <person name="Ezra D."/>
            <person name="Gonzalez J."/>
            <person name="Henrissat B."/>
            <person name="Kuo A."/>
            <person name="Liang C."/>
            <person name="Lipzen A."/>
            <person name="Lutzoni F."/>
            <person name="Magnuson J."/>
            <person name="Mondo S."/>
            <person name="Nolan M."/>
            <person name="Ohm R."/>
            <person name="Pangilinan J."/>
            <person name="Park H.-J."/>
            <person name="Ramirez L."/>
            <person name="Alfaro M."/>
            <person name="Sun H."/>
            <person name="Tritt A."/>
            <person name="Yoshinaga Y."/>
            <person name="Zwiers L.-H."/>
            <person name="Turgeon B."/>
            <person name="Goodwin S."/>
            <person name="Spatafora J."/>
            <person name="Crous P."/>
            <person name="Grigoriev I."/>
        </authorList>
    </citation>
    <scope>NUCLEOTIDE SEQUENCE</scope>
    <source>
        <strain evidence="1">CBS 116005</strain>
    </source>
</reference>